<dbReference type="GO" id="GO:0031032">
    <property type="term" value="P:actomyosin structure organization"/>
    <property type="evidence" value="ECO:0007669"/>
    <property type="project" value="TreeGrafter"/>
</dbReference>
<evidence type="ECO:0000256" key="18">
    <source>
        <dbReference type="SAM" id="MobiDB-lite"/>
    </source>
</evidence>
<evidence type="ECO:0000256" key="10">
    <source>
        <dbReference type="ARBA" id="ARBA00023203"/>
    </source>
</evidence>
<keyword evidence="5" id="KW-0963">Cytoplasm</keyword>
<sequence>MTTEKSLVAEAESPPPDQKQEGEEVAKTCRSQSEDGGSGERLEPEQTSDSPSTASPSTRKSKDRHSEGKGLSRLFSSFLKRPKSQVSEEEKGAQLPVEQGGDQNQVDECLGEQLEDDVFLKAPIADPEPELRTDPSLDLHSLSSAETQPAQEDRKDDQDPEHDNEEESKKEEKQPIKVEGELKETQKVSRRSPNMRCKVTLLDDTLYECELEKHAKGQDLFKKICSHLNILEEDYFGLAVWESQTGKVWLDPVKDIRKQVLGGPWNFTFSVKFYPPDPAQLTEDITRYYLCLQLRQDILSGRLPCSFATLALLGSYTVQSEVGDYDEDLHGTDYVSEFKLSPNQTKDLEQKVMELHKSYRSMTPAQADLEFLDSAKKLTMYGVDIHNAKDLEGVDIKLGVCSGGLLVFKDNLRINRFPWPKVLKISYKRSSFFIKIRPGEQEPYESTIGFKLPSYKAAKNLWKVCVEHHTFFRLTSTESIPKHRFLSLGSKFRYSGRTQAQTRHASALIDRPAPQFERTASKRASRSLDGDIVLKNTDQAAPKAGRKKTGHEHVPTVYVEIEQPAAVGTPERSPRPVSAPVISHNQVIIPPAVSREVPAHRTGEAAVKTEDKEEKKLQEKMQKAQDTVEESTSPPPDSSSPTINGDQVQQPPEKEDEIVRMRKKRAKKLEGENIYIRHSNLMLEDLENEKEEIIRHHASIRELKKSFMESVPATRPSEWDKRLSTHSPFRTLSFNGQVQTGTDGPPLVKTQTVTISNMPATEKGQIPTKEVPLVHTETKTITYEAARTDDINNDQEPGILLTAHTITSETTSSTTTTQITKTVKGGISETRIEKRIVITGDGDLDHDQVLVQAIKEAKEQHPDMSVTKVVVHQETEIAEEQ</sequence>
<dbReference type="Pfam" id="PF09379">
    <property type="entry name" value="FERM_N"/>
    <property type="match status" value="1"/>
</dbReference>
<dbReference type="PRINTS" id="PR00661">
    <property type="entry name" value="ERMFAMILY"/>
</dbReference>
<dbReference type="InterPro" id="IPR019749">
    <property type="entry name" value="Band_41_domain"/>
</dbReference>
<dbReference type="PANTHER" id="PTHR23280">
    <property type="entry name" value="4.1 G PROTEIN"/>
    <property type="match status" value="1"/>
</dbReference>
<feature type="region of interest" description="Disordered" evidence="18">
    <location>
        <begin position="1"/>
        <end position="189"/>
    </location>
</feature>
<dbReference type="SMART" id="SM00295">
    <property type="entry name" value="B41"/>
    <property type="match status" value="1"/>
</dbReference>
<dbReference type="SUPFAM" id="SSF54236">
    <property type="entry name" value="Ubiquitin-like"/>
    <property type="match status" value="1"/>
</dbReference>
<name>A0AAD1VNE9_PELCU</name>
<evidence type="ECO:0000256" key="1">
    <source>
        <dbReference type="ARBA" id="ARBA00004123"/>
    </source>
</evidence>
<dbReference type="InterPro" id="IPR019748">
    <property type="entry name" value="FERM_central"/>
</dbReference>
<dbReference type="PROSITE" id="PS00661">
    <property type="entry name" value="FERM_2"/>
    <property type="match status" value="1"/>
</dbReference>
<protein>
    <recommendedName>
        <fullName evidence="14">Protein 4.1</fullName>
    </recommendedName>
    <alternativeName>
        <fullName evidence="15">Band 4.1</fullName>
    </alternativeName>
    <alternativeName>
        <fullName evidence="16">Erythrocyte membrane protein band 4.1</fullName>
    </alternativeName>
</protein>
<dbReference type="Pfam" id="PF00373">
    <property type="entry name" value="FERM_M"/>
    <property type="match status" value="1"/>
</dbReference>
<keyword evidence="7" id="KW-0132">Cell division</keyword>
<keyword evidence="12" id="KW-0539">Nucleus</keyword>
<evidence type="ECO:0000256" key="14">
    <source>
        <dbReference type="ARBA" id="ARBA00023658"/>
    </source>
</evidence>
<dbReference type="InterPro" id="IPR019747">
    <property type="entry name" value="FERM_CS"/>
</dbReference>
<evidence type="ECO:0000313" key="20">
    <source>
        <dbReference type="EMBL" id="CAH2221820.1"/>
    </source>
</evidence>
<dbReference type="Pfam" id="PF05902">
    <property type="entry name" value="4_1_CTD"/>
    <property type="match status" value="1"/>
</dbReference>
<dbReference type="InterPro" id="IPR021187">
    <property type="entry name" value="EPB4.1_FERM_F1"/>
</dbReference>
<dbReference type="InterPro" id="IPR018980">
    <property type="entry name" value="FERM_PH-like_C"/>
</dbReference>
<keyword evidence="11" id="KW-0206">Cytoskeleton</keyword>
<feature type="compositionally biased region" description="Polar residues" evidence="18">
    <location>
        <begin position="141"/>
        <end position="150"/>
    </location>
</feature>
<evidence type="ECO:0000313" key="21">
    <source>
        <dbReference type="Proteomes" id="UP001295444"/>
    </source>
</evidence>
<dbReference type="InterPro" id="IPR008379">
    <property type="entry name" value="Band_4.1_C"/>
</dbReference>
<dbReference type="PROSITE" id="PS50057">
    <property type="entry name" value="FERM_3"/>
    <property type="match status" value="1"/>
</dbReference>
<feature type="region of interest" description="Disordered" evidence="18">
    <location>
        <begin position="592"/>
        <end position="656"/>
    </location>
</feature>
<dbReference type="InterPro" id="IPR000299">
    <property type="entry name" value="FERM_domain"/>
</dbReference>
<dbReference type="FunFam" id="3.10.20.90:FF:000002">
    <property type="entry name" value="Erythrocyte protein band 4.1-like 3"/>
    <property type="match status" value="1"/>
</dbReference>
<comment type="subcellular location">
    <subcellularLocation>
        <location evidence="3">Cytoplasm</location>
        <location evidence="3">Cell cortex</location>
    </subcellularLocation>
    <subcellularLocation>
        <location evidence="2">Cytoplasm</location>
        <location evidence="2">Cytoskeleton</location>
    </subcellularLocation>
    <subcellularLocation>
        <location evidence="1">Nucleus</location>
    </subcellularLocation>
</comment>
<evidence type="ECO:0000256" key="7">
    <source>
        <dbReference type="ARBA" id="ARBA00022618"/>
    </source>
</evidence>
<dbReference type="GO" id="GO:0005198">
    <property type="term" value="F:structural molecule activity"/>
    <property type="evidence" value="ECO:0007669"/>
    <property type="project" value="InterPro"/>
</dbReference>
<evidence type="ECO:0000256" key="2">
    <source>
        <dbReference type="ARBA" id="ARBA00004245"/>
    </source>
</evidence>
<evidence type="ECO:0000256" key="11">
    <source>
        <dbReference type="ARBA" id="ARBA00023212"/>
    </source>
</evidence>
<dbReference type="InterPro" id="IPR018979">
    <property type="entry name" value="FERM_N"/>
</dbReference>
<proteinExistence type="predicted"/>
<dbReference type="GO" id="GO:0005516">
    <property type="term" value="F:calmodulin binding"/>
    <property type="evidence" value="ECO:0007669"/>
    <property type="project" value="UniProtKB-KW"/>
</dbReference>
<dbReference type="PIRSF" id="PIRSF002304">
    <property type="entry name" value="Membrane_skeletal_4_1"/>
    <property type="match status" value="1"/>
</dbReference>
<dbReference type="InterPro" id="IPR007477">
    <property type="entry name" value="SAB_dom"/>
</dbReference>
<accession>A0AAD1VNE9</accession>
<evidence type="ECO:0000256" key="3">
    <source>
        <dbReference type="ARBA" id="ARBA00004544"/>
    </source>
</evidence>
<dbReference type="PRINTS" id="PR00935">
    <property type="entry name" value="BAND41"/>
</dbReference>
<gene>
    <name evidence="20" type="ORF">PECUL_23A034589</name>
</gene>
<keyword evidence="8" id="KW-0498">Mitosis</keyword>
<evidence type="ECO:0000256" key="15">
    <source>
        <dbReference type="ARBA" id="ARBA00030419"/>
    </source>
</evidence>
<dbReference type="AlphaFoldDB" id="A0AAD1VNE9"/>
<evidence type="ECO:0000256" key="13">
    <source>
        <dbReference type="ARBA" id="ARBA00023306"/>
    </source>
</evidence>
<evidence type="ECO:0000259" key="19">
    <source>
        <dbReference type="PROSITE" id="PS50057"/>
    </source>
</evidence>
<dbReference type="PROSITE" id="PS00660">
    <property type="entry name" value="FERM_1"/>
    <property type="match status" value="1"/>
</dbReference>
<dbReference type="GO" id="GO:0030866">
    <property type="term" value="P:cortical actin cytoskeleton organization"/>
    <property type="evidence" value="ECO:0007669"/>
    <property type="project" value="InterPro"/>
</dbReference>
<dbReference type="InterPro" id="IPR029071">
    <property type="entry name" value="Ubiquitin-like_domsf"/>
</dbReference>
<keyword evidence="4" id="KW-0813">Transport</keyword>
<dbReference type="CDD" id="cd14473">
    <property type="entry name" value="FERM_B-lobe"/>
    <property type="match status" value="1"/>
</dbReference>
<evidence type="ECO:0000256" key="5">
    <source>
        <dbReference type="ARBA" id="ARBA00022490"/>
    </source>
</evidence>
<dbReference type="Pfam" id="PF08736">
    <property type="entry name" value="FA"/>
    <property type="match status" value="1"/>
</dbReference>
<dbReference type="Gene3D" id="2.30.29.30">
    <property type="entry name" value="Pleckstrin-homology domain (PH domain)/Phosphotyrosine-binding domain (PTB)"/>
    <property type="match status" value="1"/>
</dbReference>
<evidence type="ECO:0000256" key="16">
    <source>
        <dbReference type="ARBA" id="ARBA00032586"/>
    </source>
</evidence>
<evidence type="ECO:0000256" key="4">
    <source>
        <dbReference type="ARBA" id="ARBA00022448"/>
    </source>
</evidence>
<feature type="compositionally biased region" description="Basic and acidic residues" evidence="18">
    <location>
        <begin position="167"/>
        <end position="187"/>
    </location>
</feature>
<dbReference type="Proteomes" id="UP001295444">
    <property type="component" value="Chromosome 01"/>
</dbReference>
<dbReference type="Pfam" id="PF04382">
    <property type="entry name" value="SAB"/>
    <property type="match status" value="1"/>
</dbReference>
<evidence type="ECO:0000256" key="8">
    <source>
        <dbReference type="ARBA" id="ARBA00022776"/>
    </source>
</evidence>
<keyword evidence="21" id="KW-1185">Reference proteome</keyword>
<dbReference type="GO" id="GO:0003779">
    <property type="term" value="F:actin binding"/>
    <property type="evidence" value="ECO:0007669"/>
    <property type="project" value="UniProtKB-KW"/>
</dbReference>
<feature type="coiled-coil region" evidence="17">
    <location>
        <begin position="676"/>
        <end position="706"/>
    </location>
</feature>
<reference evidence="20" key="1">
    <citation type="submission" date="2022-03" db="EMBL/GenBank/DDBJ databases">
        <authorList>
            <person name="Alioto T."/>
            <person name="Alioto T."/>
            <person name="Gomez Garrido J."/>
        </authorList>
    </citation>
    <scope>NUCLEOTIDE SEQUENCE</scope>
</reference>
<feature type="compositionally biased region" description="Basic and acidic residues" evidence="18">
    <location>
        <begin position="18"/>
        <end position="27"/>
    </location>
</feature>
<keyword evidence="6" id="KW-0597">Phosphoprotein</keyword>
<dbReference type="InterPro" id="IPR014352">
    <property type="entry name" value="FERM/acyl-CoA-bd_prot_sf"/>
</dbReference>
<dbReference type="GO" id="GO:0005886">
    <property type="term" value="C:plasma membrane"/>
    <property type="evidence" value="ECO:0007669"/>
    <property type="project" value="TreeGrafter"/>
</dbReference>
<dbReference type="InterPro" id="IPR000798">
    <property type="entry name" value="Ez/rad/moesin-like"/>
</dbReference>
<evidence type="ECO:0000256" key="6">
    <source>
        <dbReference type="ARBA" id="ARBA00022553"/>
    </source>
</evidence>
<dbReference type="Pfam" id="PF09380">
    <property type="entry name" value="FERM_C"/>
    <property type="match status" value="1"/>
</dbReference>
<dbReference type="InterPro" id="IPR014847">
    <property type="entry name" value="FA"/>
</dbReference>
<dbReference type="CDD" id="cd17105">
    <property type="entry name" value="FERM_F1_EPB41"/>
    <property type="match status" value="1"/>
</dbReference>
<dbReference type="CDD" id="cd13184">
    <property type="entry name" value="FERM_C_4_1_family"/>
    <property type="match status" value="1"/>
</dbReference>
<evidence type="ECO:0000256" key="17">
    <source>
        <dbReference type="SAM" id="Coils"/>
    </source>
</evidence>
<feature type="domain" description="FERM" evidence="19">
    <location>
        <begin position="195"/>
        <end position="476"/>
    </location>
</feature>
<evidence type="ECO:0000256" key="12">
    <source>
        <dbReference type="ARBA" id="ARBA00023242"/>
    </source>
</evidence>
<keyword evidence="17" id="KW-0175">Coiled coil</keyword>
<feature type="compositionally biased region" description="Basic and acidic residues" evidence="18">
    <location>
        <begin position="597"/>
        <end position="623"/>
    </location>
</feature>
<dbReference type="PANTHER" id="PTHR23280:SF12">
    <property type="entry name" value="PROTEIN 4.1"/>
    <property type="match status" value="1"/>
</dbReference>
<dbReference type="GO" id="GO:0005938">
    <property type="term" value="C:cell cortex"/>
    <property type="evidence" value="ECO:0007669"/>
    <property type="project" value="UniProtKB-SubCell"/>
</dbReference>
<dbReference type="GO" id="GO:0051301">
    <property type="term" value="P:cell division"/>
    <property type="evidence" value="ECO:0007669"/>
    <property type="project" value="UniProtKB-KW"/>
</dbReference>
<dbReference type="Gene3D" id="3.10.20.90">
    <property type="entry name" value="Phosphatidylinositol 3-kinase Catalytic Subunit, Chain A, domain 1"/>
    <property type="match status" value="1"/>
</dbReference>
<evidence type="ECO:0000256" key="9">
    <source>
        <dbReference type="ARBA" id="ARBA00022860"/>
    </source>
</evidence>
<dbReference type="GO" id="GO:0005856">
    <property type="term" value="C:cytoskeleton"/>
    <property type="evidence" value="ECO:0007669"/>
    <property type="project" value="UniProtKB-SubCell"/>
</dbReference>
<dbReference type="Gene3D" id="1.20.80.10">
    <property type="match status" value="1"/>
</dbReference>
<dbReference type="SMART" id="SM01196">
    <property type="entry name" value="FERM_C"/>
    <property type="match status" value="1"/>
</dbReference>
<dbReference type="EMBL" id="OW240912">
    <property type="protein sequence ID" value="CAH2221820.1"/>
    <property type="molecule type" value="Genomic_DNA"/>
</dbReference>
<keyword evidence="10" id="KW-0009">Actin-binding</keyword>
<keyword evidence="13" id="KW-0131">Cell cycle</keyword>
<dbReference type="GO" id="GO:0005634">
    <property type="term" value="C:nucleus"/>
    <property type="evidence" value="ECO:0007669"/>
    <property type="project" value="UniProtKB-SubCell"/>
</dbReference>
<dbReference type="FunFam" id="2.30.29.30:FF:000001">
    <property type="entry name" value="Erythrocyte membrane protein band 4.1"/>
    <property type="match status" value="1"/>
</dbReference>
<keyword evidence="9" id="KW-0112">Calmodulin-binding</keyword>
<dbReference type="SUPFAM" id="SSF47031">
    <property type="entry name" value="Second domain of FERM"/>
    <property type="match status" value="1"/>
</dbReference>
<organism evidence="20 21">
    <name type="scientific">Pelobates cultripes</name>
    <name type="common">Western spadefoot toad</name>
    <dbReference type="NCBI Taxonomy" id="61616"/>
    <lineage>
        <taxon>Eukaryota</taxon>
        <taxon>Metazoa</taxon>
        <taxon>Chordata</taxon>
        <taxon>Craniata</taxon>
        <taxon>Vertebrata</taxon>
        <taxon>Euteleostomi</taxon>
        <taxon>Amphibia</taxon>
        <taxon>Batrachia</taxon>
        <taxon>Anura</taxon>
        <taxon>Pelobatoidea</taxon>
        <taxon>Pelobatidae</taxon>
        <taxon>Pelobates</taxon>
    </lineage>
</organism>
<dbReference type="InterPro" id="IPR035963">
    <property type="entry name" value="FERM_2"/>
</dbReference>
<dbReference type="FunFam" id="1.20.80.10:FF:000001">
    <property type="entry name" value="Erythrocyte membrane protein band 4.1"/>
    <property type="match status" value="1"/>
</dbReference>
<dbReference type="SUPFAM" id="SSF50729">
    <property type="entry name" value="PH domain-like"/>
    <property type="match status" value="1"/>
</dbReference>
<dbReference type="SMART" id="SM01195">
    <property type="entry name" value="FA"/>
    <property type="match status" value="1"/>
</dbReference>
<dbReference type="InterPro" id="IPR011993">
    <property type="entry name" value="PH-like_dom_sf"/>
</dbReference>
<feature type="compositionally biased region" description="Low complexity" evidence="18">
    <location>
        <begin position="47"/>
        <end position="58"/>
    </location>
</feature>